<dbReference type="InterPro" id="IPR008271">
    <property type="entry name" value="Ser/Thr_kinase_AS"/>
</dbReference>
<dbReference type="Pfam" id="PF00069">
    <property type="entry name" value="Pkinase"/>
    <property type="match status" value="1"/>
</dbReference>
<comment type="caution">
    <text evidence="9">The sequence shown here is derived from an EMBL/GenBank/DDBJ whole genome shotgun (WGS) entry which is preliminary data.</text>
</comment>
<feature type="region of interest" description="Disordered" evidence="7">
    <location>
        <begin position="614"/>
        <end position="638"/>
    </location>
</feature>
<feature type="region of interest" description="Disordered" evidence="7">
    <location>
        <begin position="487"/>
        <end position="516"/>
    </location>
</feature>
<evidence type="ECO:0000256" key="6">
    <source>
        <dbReference type="PROSITE-ProRule" id="PRU10141"/>
    </source>
</evidence>
<sequence length="638" mass="71211">MSSHSSAEPKNTTHNIKINGASFTTGGENVAKSSSIYPDLPANYQLLNLLGEGAFSVVYRGVDRTTGKTVAIKVINKTDLNQKQLNNIKNEIAIMKRSNHKNVLKLIDAHNTEENCFLILEYCDGGEIFNKIIEYTYFSEELSRHVFKQLLSSIEYLHSKNIVHRDIKPENLLFETIPFKPRDKIVKRRSDDHTKVDEGEFEEGVGGGTVGLIKLADFGLAKQLKTESMHRNLKTPCGTAGYTAPEVITCHDANQDPQGKYFDKVSKKNYYSKSVDIWSLGCFLYTVMSGFPPFYDDNPEQLTLKILKGDYVFLSPWWDEISNEAKDLISKMLVIKPEERITAEEIWRHPWIRNKNVGDRSNHSIAERQQAGIFPDHYFANVATSKHSIEHIEFKSPGNSETPEHVEYSETFPQVPASDNVALLSPRANAIKMVFNNPAIYSSTVANGGVVPSVSTESRTDSKGRTRGLSIISDAISSSNVKFTDSNFKKNYHSSSDDDDEAGASRNFPRTPNPINVSFKNVFANLQETDEMTSEEEGNNLNNGEDEDEDEVEDDVKSLVAKTKSMVVSPEFIDSDDSINSAEFEKDTRSSSIISGLNGDYKFTLNLNDSSLLGRRKSSKSSTKGSPNPNEQTTISIA</sequence>
<dbReference type="AlphaFoldDB" id="A0A9P0QTF8"/>
<gene>
    <name evidence="9" type="ORF">CLIB1423_17S02762</name>
</gene>
<evidence type="ECO:0000313" key="10">
    <source>
        <dbReference type="Proteomes" id="UP000837801"/>
    </source>
</evidence>
<evidence type="ECO:0000256" key="4">
    <source>
        <dbReference type="ARBA" id="ARBA00022777"/>
    </source>
</evidence>
<dbReference type="GO" id="GO:0030447">
    <property type="term" value="P:filamentous growth"/>
    <property type="evidence" value="ECO:0007669"/>
    <property type="project" value="UniProtKB-ARBA"/>
</dbReference>
<feature type="binding site" evidence="6">
    <location>
        <position position="73"/>
    </location>
    <ligand>
        <name>ATP</name>
        <dbReference type="ChEBI" id="CHEBI:30616"/>
    </ligand>
</feature>
<dbReference type="Gene3D" id="1.10.510.10">
    <property type="entry name" value="Transferase(Phosphotransferase) domain 1"/>
    <property type="match status" value="1"/>
</dbReference>
<keyword evidence="4 9" id="KW-0418">Kinase</keyword>
<evidence type="ECO:0000259" key="8">
    <source>
        <dbReference type="PROSITE" id="PS50011"/>
    </source>
</evidence>
<dbReference type="PROSITE" id="PS00108">
    <property type="entry name" value="PROTEIN_KINASE_ST"/>
    <property type="match status" value="1"/>
</dbReference>
<keyword evidence="2" id="KW-0808">Transferase</keyword>
<accession>A0A9P0QTF8</accession>
<feature type="region of interest" description="Disordered" evidence="7">
    <location>
        <begin position="530"/>
        <end position="556"/>
    </location>
</feature>
<keyword evidence="5 6" id="KW-0067">ATP-binding</keyword>
<dbReference type="PROSITE" id="PS00107">
    <property type="entry name" value="PROTEIN_KINASE_ATP"/>
    <property type="match status" value="1"/>
</dbReference>
<dbReference type="InterPro" id="IPR011009">
    <property type="entry name" value="Kinase-like_dom_sf"/>
</dbReference>
<evidence type="ECO:0000256" key="7">
    <source>
        <dbReference type="SAM" id="MobiDB-lite"/>
    </source>
</evidence>
<protein>
    <submittedName>
        <fullName evidence="9">Calcium/calmodulin-dependent protein kinase type II</fullName>
    </submittedName>
</protein>
<evidence type="ECO:0000256" key="3">
    <source>
        <dbReference type="ARBA" id="ARBA00022741"/>
    </source>
</evidence>
<dbReference type="InterPro" id="IPR000719">
    <property type="entry name" value="Prot_kinase_dom"/>
</dbReference>
<dbReference type="FunFam" id="3.30.200.20:FF:000003">
    <property type="entry name" value="Non-specific serine/threonine protein kinase"/>
    <property type="match status" value="1"/>
</dbReference>
<reference evidence="9" key="1">
    <citation type="submission" date="2022-03" db="EMBL/GenBank/DDBJ databases">
        <authorList>
            <person name="Legras J.-L."/>
            <person name="Devillers H."/>
            <person name="Grondin C."/>
        </authorList>
    </citation>
    <scope>NUCLEOTIDE SEQUENCE</scope>
    <source>
        <strain evidence="9">CLIB 1423</strain>
    </source>
</reference>
<keyword evidence="3 6" id="KW-0547">Nucleotide-binding</keyword>
<dbReference type="EMBL" id="CAKXYY010000017">
    <property type="protein sequence ID" value="CAH2354599.1"/>
    <property type="molecule type" value="Genomic_DNA"/>
</dbReference>
<dbReference type="SUPFAM" id="SSF56112">
    <property type="entry name" value="Protein kinase-like (PK-like)"/>
    <property type="match status" value="1"/>
</dbReference>
<proteinExistence type="predicted"/>
<dbReference type="PANTHER" id="PTHR24347">
    <property type="entry name" value="SERINE/THREONINE-PROTEIN KINASE"/>
    <property type="match status" value="1"/>
</dbReference>
<evidence type="ECO:0000256" key="1">
    <source>
        <dbReference type="ARBA" id="ARBA00022527"/>
    </source>
</evidence>
<dbReference type="GO" id="GO:0004674">
    <property type="term" value="F:protein serine/threonine kinase activity"/>
    <property type="evidence" value="ECO:0007669"/>
    <property type="project" value="UniProtKB-KW"/>
</dbReference>
<feature type="region of interest" description="Disordered" evidence="7">
    <location>
        <begin position="1"/>
        <end position="20"/>
    </location>
</feature>
<dbReference type="Proteomes" id="UP000837801">
    <property type="component" value="Unassembled WGS sequence"/>
</dbReference>
<keyword evidence="1" id="KW-0723">Serine/threonine-protein kinase</keyword>
<dbReference type="PROSITE" id="PS50011">
    <property type="entry name" value="PROTEIN_KINASE_DOM"/>
    <property type="match status" value="1"/>
</dbReference>
<dbReference type="SMART" id="SM00220">
    <property type="entry name" value="S_TKc"/>
    <property type="match status" value="1"/>
</dbReference>
<dbReference type="OrthoDB" id="1738954at2759"/>
<evidence type="ECO:0000256" key="2">
    <source>
        <dbReference type="ARBA" id="ARBA00022679"/>
    </source>
</evidence>
<evidence type="ECO:0000313" key="9">
    <source>
        <dbReference type="EMBL" id="CAH2354599.1"/>
    </source>
</evidence>
<organism evidence="9 10">
    <name type="scientific">[Candida] railenensis</name>
    <dbReference type="NCBI Taxonomy" id="45579"/>
    <lineage>
        <taxon>Eukaryota</taxon>
        <taxon>Fungi</taxon>
        <taxon>Dikarya</taxon>
        <taxon>Ascomycota</taxon>
        <taxon>Saccharomycotina</taxon>
        <taxon>Pichiomycetes</taxon>
        <taxon>Debaryomycetaceae</taxon>
        <taxon>Kurtzmaniella</taxon>
    </lineage>
</organism>
<evidence type="ECO:0000256" key="5">
    <source>
        <dbReference type="ARBA" id="ARBA00022840"/>
    </source>
</evidence>
<keyword evidence="10" id="KW-1185">Reference proteome</keyword>
<dbReference type="FunFam" id="1.10.510.10:FF:000571">
    <property type="entry name" value="Maternal embryonic leucine zipper kinase"/>
    <property type="match status" value="1"/>
</dbReference>
<name>A0A9P0QTF8_9ASCO</name>
<feature type="compositionally biased region" description="Polar residues" evidence="7">
    <location>
        <begin position="627"/>
        <end position="638"/>
    </location>
</feature>
<feature type="compositionally biased region" description="Acidic residues" evidence="7">
    <location>
        <begin position="530"/>
        <end position="554"/>
    </location>
</feature>
<dbReference type="GO" id="GO:0005524">
    <property type="term" value="F:ATP binding"/>
    <property type="evidence" value="ECO:0007669"/>
    <property type="project" value="UniProtKB-UniRule"/>
</dbReference>
<feature type="region of interest" description="Disordered" evidence="7">
    <location>
        <begin position="446"/>
        <end position="466"/>
    </location>
</feature>
<dbReference type="InterPro" id="IPR017441">
    <property type="entry name" value="Protein_kinase_ATP_BS"/>
</dbReference>
<feature type="domain" description="Protein kinase" evidence="8">
    <location>
        <begin position="44"/>
        <end position="352"/>
    </location>
</feature>